<organism evidence="14 15">
    <name type="scientific">Mycobacterium helveticum</name>
    <dbReference type="NCBI Taxonomy" id="2592811"/>
    <lineage>
        <taxon>Bacteria</taxon>
        <taxon>Bacillati</taxon>
        <taxon>Actinomycetota</taxon>
        <taxon>Actinomycetes</taxon>
        <taxon>Mycobacteriales</taxon>
        <taxon>Mycobacteriaceae</taxon>
        <taxon>Mycobacterium</taxon>
    </lineage>
</organism>
<dbReference type="OrthoDB" id="3847604at2"/>
<dbReference type="Gene3D" id="2.40.50.910">
    <property type="entry name" value="Type VII secretion system EccB, repeat 3 domain"/>
    <property type="match status" value="1"/>
</dbReference>
<evidence type="ECO:0000256" key="11">
    <source>
        <dbReference type="ARBA" id="ARBA00023136"/>
    </source>
</evidence>
<evidence type="ECO:0000256" key="8">
    <source>
        <dbReference type="ARBA" id="ARBA00022801"/>
    </source>
</evidence>
<dbReference type="InterPro" id="IPR042485">
    <property type="entry name" value="T7SS_EccB_R3"/>
</dbReference>
<evidence type="ECO:0000313" key="15">
    <source>
        <dbReference type="Proteomes" id="UP000320513"/>
    </source>
</evidence>
<protein>
    <submittedName>
        <fullName evidence="14">Type VII secretion protein EccB</fullName>
    </submittedName>
</protein>
<dbReference type="AlphaFoldDB" id="A0A557XD78"/>
<keyword evidence="9" id="KW-0067">ATP-binding</keyword>
<name>A0A557XD78_9MYCO</name>
<dbReference type="FunFam" id="3.30.2390.20:FF:000001">
    <property type="entry name" value="ESX-1 secretion system ATPase EccB1"/>
    <property type="match status" value="1"/>
</dbReference>
<evidence type="ECO:0000256" key="6">
    <source>
        <dbReference type="ARBA" id="ARBA00022692"/>
    </source>
</evidence>
<dbReference type="Proteomes" id="UP000320513">
    <property type="component" value="Unassembled WGS sequence"/>
</dbReference>
<evidence type="ECO:0000256" key="1">
    <source>
        <dbReference type="ARBA" id="ARBA00004377"/>
    </source>
</evidence>
<keyword evidence="15" id="KW-1185">Reference proteome</keyword>
<keyword evidence="7" id="KW-0547">Nucleotide-binding</keyword>
<proteinExistence type="inferred from homology"/>
<dbReference type="NCBIfam" id="TIGR03919">
    <property type="entry name" value="T7SS_EccB"/>
    <property type="match status" value="1"/>
</dbReference>
<dbReference type="PANTHER" id="PTHR40765:SF2">
    <property type="entry name" value="ESX-2 SECRETION SYSTEM ATPASE ECCB2"/>
    <property type="match status" value="1"/>
</dbReference>
<keyword evidence="3" id="KW-0813">Transport</keyword>
<keyword evidence="8" id="KW-0378">Hydrolase</keyword>
<keyword evidence="10 13" id="KW-1133">Transmembrane helix</keyword>
<keyword evidence="4" id="KW-1003">Cell membrane</keyword>
<dbReference type="Pfam" id="PF05108">
    <property type="entry name" value="T7SS_ESX1_EccB"/>
    <property type="match status" value="1"/>
</dbReference>
<feature type="region of interest" description="Disordered" evidence="12">
    <location>
        <begin position="466"/>
        <end position="489"/>
    </location>
</feature>
<keyword evidence="11 13" id="KW-0472">Membrane</keyword>
<evidence type="ECO:0000256" key="2">
    <source>
        <dbReference type="ARBA" id="ARBA00008149"/>
    </source>
</evidence>
<feature type="region of interest" description="Disordered" evidence="12">
    <location>
        <begin position="1"/>
        <end position="27"/>
    </location>
</feature>
<evidence type="ECO:0000313" key="14">
    <source>
        <dbReference type="EMBL" id="TVS83479.1"/>
    </source>
</evidence>
<gene>
    <name evidence="14" type="primary">eccB</name>
    <name evidence="14" type="ORF">FPZ47_23500</name>
</gene>
<evidence type="ECO:0000256" key="13">
    <source>
        <dbReference type="SAM" id="Phobius"/>
    </source>
</evidence>
<reference evidence="14 15" key="1">
    <citation type="submission" date="2019-07" db="EMBL/GenBank/DDBJ databases">
        <title>New Mycobacterium species.</title>
        <authorList>
            <person name="Tortoli E."/>
            <person name="Ghielmetti G."/>
            <person name="Friedel U."/>
            <person name="Trovato A."/>
        </authorList>
    </citation>
    <scope>NUCLEOTIDE SEQUENCE [LARGE SCALE GENOMIC DNA]</scope>
    <source>
        <strain evidence="14 15">16-83</strain>
    </source>
</reference>
<evidence type="ECO:0000256" key="3">
    <source>
        <dbReference type="ARBA" id="ARBA00022448"/>
    </source>
</evidence>
<evidence type="ECO:0000256" key="4">
    <source>
        <dbReference type="ARBA" id="ARBA00022475"/>
    </source>
</evidence>
<evidence type="ECO:0000256" key="7">
    <source>
        <dbReference type="ARBA" id="ARBA00022741"/>
    </source>
</evidence>
<feature type="compositionally biased region" description="Gly residues" evidence="12">
    <location>
        <begin position="473"/>
        <end position="485"/>
    </location>
</feature>
<dbReference type="RefSeq" id="WP_144955949.1">
    <property type="nucleotide sequence ID" value="NZ_VMQU01000145.1"/>
</dbReference>
<accession>A0A557XD78</accession>
<evidence type="ECO:0000256" key="5">
    <source>
        <dbReference type="ARBA" id="ARBA00022519"/>
    </source>
</evidence>
<evidence type="ECO:0000256" key="10">
    <source>
        <dbReference type="ARBA" id="ARBA00022989"/>
    </source>
</evidence>
<dbReference type="EMBL" id="VMQU01000145">
    <property type="protein sequence ID" value="TVS83479.1"/>
    <property type="molecule type" value="Genomic_DNA"/>
</dbReference>
<keyword evidence="6 13" id="KW-0812">Transmembrane</keyword>
<dbReference type="GO" id="GO:0005524">
    <property type="term" value="F:ATP binding"/>
    <property type="evidence" value="ECO:0007669"/>
    <property type="project" value="UniProtKB-KW"/>
</dbReference>
<evidence type="ECO:0000256" key="12">
    <source>
        <dbReference type="SAM" id="MobiDB-lite"/>
    </source>
</evidence>
<comment type="subcellular location">
    <subcellularLocation>
        <location evidence="1">Cell inner membrane</location>
        <topology evidence="1">Single-pass membrane protein</topology>
    </subcellularLocation>
</comment>
<dbReference type="GO" id="GO:0016787">
    <property type="term" value="F:hydrolase activity"/>
    <property type="evidence" value="ECO:0007669"/>
    <property type="project" value="UniProtKB-KW"/>
</dbReference>
<dbReference type="InterPro" id="IPR007795">
    <property type="entry name" value="T7SS_EccB"/>
</dbReference>
<sequence length="535" mass="55397">MSEHEPDEPRRSFSSRTPANDNPDRVEYRRGFVTRHQVTGWRFVMRRIASGIALHDTRMLVDPLRTQSRAVLMGVLILVTGLAGCFVFSLIRPAGSAGTSPVLADRATAALYVRVGDDLHPVLNLTSARLIVGRPVDPTMVKSSELDRFPRGNLIGIPGAPERMVQNPARDADWTVCDGISGQAGHGAHSTGVTVLAGPPDSRGARASALRDGQGILVDVPAQGAPDTWLLWNGRRSKLDLADHAVTDALGLGTGRTGVPAPRPIAAGLFNAIPAGPALAAPDIPNAGTPAGFDVPAPIGAVVVSYAVDQRSSGSVRYYAVLPDGLQPISPVLAAILRNTNSYGLEQPPRLGADEVAKLPVSRMLDTARYPDQQVVPVDAAKDPVTCAHWTKPAGAATSSLSLLSGSALPTPDGVHTVRLVGAGNAARVALAPGTGYFTRTVGDGAAAPAAGSLFWVSDTGVRYGIDNETENGSGGDATGQGETGQGKTVAALGLNPPAIPIPWSMLSLFAPGPALSRTDALLGHDGLLAEGGTR</sequence>
<dbReference type="PANTHER" id="PTHR40765">
    <property type="entry name" value="ESX-2 SECRETION SYSTEM ATPASE ECCB2"/>
    <property type="match status" value="1"/>
</dbReference>
<dbReference type="InterPro" id="IPR044857">
    <property type="entry name" value="T7SS_EccB_R1"/>
</dbReference>
<feature type="transmembrane region" description="Helical" evidence="13">
    <location>
        <begin position="70"/>
        <end position="91"/>
    </location>
</feature>
<dbReference type="GO" id="GO:0005886">
    <property type="term" value="C:plasma membrane"/>
    <property type="evidence" value="ECO:0007669"/>
    <property type="project" value="UniProtKB-SubCell"/>
</dbReference>
<dbReference type="Gene3D" id="3.30.2390.20">
    <property type="entry name" value="Type VII secretion system EccB, repeat 1 domain"/>
    <property type="match status" value="1"/>
</dbReference>
<evidence type="ECO:0000256" key="9">
    <source>
        <dbReference type="ARBA" id="ARBA00022840"/>
    </source>
</evidence>
<comment type="similarity">
    <text evidence="2">Belongs to the EccB family.</text>
</comment>
<dbReference type="GO" id="GO:0005576">
    <property type="term" value="C:extracellular region"/>
    <property type="evidence" value="ECO:0007669"/>
    <property type="project" value="TreeGrafter"/>
</dbReference>
<comment type="caution">
    <text evidence="14">The sequence shown here is derived from an EMBL/GenBank/DDBJ whole genome shotgun (WGS) entry which is preliminary data.</text>
</comment>
<feature type="compositionally biased region" description="Basic and acidic residues" evidence="12">
    <location>
        <begin position="1"/>
        <end position="11"/>
    </location>
</feature>
<keyword evidence="5" id="KW-0997">Cell inner membrane</keyword>